<proteinExistence type="predicted"/>
<dbReference type="EMBL" id="JAJIRN010000003">
    <property type="protein sequence ID" value="MCV2368212.1"/>
    <property type="molecule type" value="Genomic_DNA"/>
</dbReference>
<name>A0ABT2YDT1_9BURK</name>
<gene>
    <name evidence="1" type="ORF">LNV07_08900</name>
</gene>
<sequence length="128" mass="14347">MSSNRVIEQFCELMPKAKFNRFDAIHDCSGVHAIGHLQSNQHQTSVNCGLCITGFSDLRLEFMEFGELIDAGTLLAARLCGHPQELETQGLNWAVSLHVKLIKQGRHSLEIVVSQSPVNLYQQVIDTW</sequence>
<dbReference type="Proteomes" id="UP001209701">
    <property type="component" value="Unassembled WGS sequence"/>
</dbReference>
<keyword evidence="2" id="KW-1185">Reference proteome</keyword>
<dbReference type="RefSeq" id="WP_263570803.1">
    <property type="nucleotide sequence ID" value="NZ_JAJIRN010000003.1"/>
</dbReference>
<comment type="caution">
    <text evidence="1">The sequence shown here is derived from an EMBL/GenBank/DDBJ whole genome shotgun (WGS) entry which is preliminary data.</text>
</comment>
<reference evidence="1 2" key="1">
    <citation type="submission" date="2021-11" db="EMBL/GenBank/DDBJ databases">
        <authorList>
            <person name="Liang Q."/>
            <person name="Mou H."/>
            <person name="Liu Z."/>
        </authorList>
    </citation>
    <scope>NUCLEOTIDE SEQUENCE [LARGE SCALE GENOMIC DNA]</scope>
    <source>
        <strain evidence="1 2">CHU3</strain>
    </source>
</reference>
<evidence type="ECO:0000313" key="1">
    <source>
        <dbReference type="EMBL" id="MCV2368212.1"/>
    </source>
</evidence>
<accession>A0ABT2YDT1</accession>
<protein>
    <submittedName>
        <fullName evidence="1">Uncharacterized protein</fullName>
    </submittedName>
</protein>
<organism evidence="1 2">
    <name type="scientific">Roseateles oligotrophus</name>
    <dbReference type="NCBI Taxonomy" id="1769250"/>
    <lineage>
        <taxon>Bacteria</taxon>
        <taxon>Pseudomonadati</taxon>
        <taxon>Pseudomonadota</taxon>
        <taxon>Betaproteobacteria</taxon>
        <taxon>Burkholderiales</taxon>
        <taxon>Sphaerotilaceae</taxon>
        <taxon>Roseateles</taxon>
    </lineage>
</organism>
<evidence type="ECO:0000313" key="2">
    <source>
        <dbReference type="Proteomes" id="UP001209701"/>
    </source>
</evidence>